<evidence type="ECO:0000259" key="2">
    <source>
        <dbReference type="Pfam" id="PF25023"/>
    </source>
</evidence>
<reference evidence="3" key="1">
    <citation type="journal article" date="2015" name="Proc. Natl. Acad. Sci. U.S.A.">
        <title>Networks of energetic and metabolic interactions define dynamics in microbial communities.</title>
        <authorList>
            <person name="Embree M."/>
            <person name="Liu J.K."/>
            <person name="Al-Bassam M.M."/>
            <person name="Zengler K."/>
        </authorList>
    </citation>
    <scope>NUCLEOTIDE SEQUENCE</scope>
</reference>
<dbReference type="Gene3D" id="2.180.10.10">
    <property type="entry name" value="RHS repeat-associated core"/>
    <property type="match status" value="1"/>
</dbReference>
<dbReference type="PANTHER" id="PTHR32305:SF15">
    <property type="entry name" value="PROTEIN RHSA-RELATED"/>
    <property type="match status" value="1"/>
</dbReference>
<dbReference type="EMBL" id="LNQE01001892">
    <property type="protein sequence ID" value="KUG03151.1"/>
    <property type="molecule type" value="Genomic_DNA"/>
</dbReference>
<accession>A0A0W8E399</accession>
<protein>
    <submittedName>
        <fullName evidence="3">Putative wall-associated protein</fullName>
    </submittedName>
</protein>
<name>A0A0W8E399_9ZZZZ</name>
<dbReference type="InterPro" id="IPR050708">
    <property type="entry name" value="T6SS_VgrG/RHS"/>
</dbReference>
<dbReference type="InterPro" id="IPR056823">
    <property type="entry name" value="TEN-like_YD-shell"/>
</dbReference>
<organism evidence="3">
    <name type="scientific">hydrocarbon metagenome</name>
    <dbReference type="NCBI Taxonomy" id="938273"/>
    <lineage>
        <taxon>unclassified sequences</taxon>
        <taxon>metagenomes</taxon>
        <taxon>ecological metagenomes</taxon>
    </lineage>
</organism>
<keyword evidence="1" id="KW-0677">Repeat</keyword>
<feature type="domain" description="Teneurin-like YD-shell" evidence="2">
    <location>
        <begin position="2"/>
        <end position="83"/>
    </location>
</feature>
<sequence>MYGEVLLEYDYDAFGNLWDTSGSGYNPMQFTGEYSDESTGLLYLRARYYDPNIGRFITQDSYTGTLTNPLSQNLYIYCGNNPVAYVDPSGHITICPTAAWDAATGTFAGAAEGATIGGSRAGFWGSICS</sequence>
<gene>
    <name evidence="3" type="ORF">ASZ90_019491</name>
</gene>
<evidence type="ECO:0000313" key="3">
    <source>
        <dbReference type="EMBL" id="KUG03151.1"/>
    </source>
</evidence>
<proteinExistence type="predicted"/>
<dbReference type="PANTHER" id="PTHR32305">
    <property type="match status" value="1"/>
</dbReference>
<comment type="caution">
    <text evidence="3">The sequence shown here is derived from an EMBL/GenBank/DDBJ whole genome shotgun (WGS) entry which is preliminary data.</text>
</comment>
<dbReference type="InterPro" id="IPR022385">
    <property type="entry name" value="Rhs_assc_core"/>
</dbReference>
<dbReference type="AlphaFoldDB" id="A0A0W8E399"/>
<dbReference type="NCBIfam" id="TIGR03696">
    <property type="entry name" value="Rhs_assc_core"/>
    <property type="match status" value="1"/>
</dbReference>
<evidence type="ECO:0000256" key="1">
    <source>
        <dbReference type="ARBA" id="ARBA00022737"/>
    </source>
</evidence>
<dbReference type="Pfam" id="PF25023">
    <property type="entry name" value="TEN_YD-shell"/>
    <property type="match status" value="1"/>
</dbReference>